<dbReference type="Proteomes" id="UP000504634">
    <property type="component" value="Unplaced"/>
</dbReference>
<protein>
    <submittedName>
        <fullName evidence="3">Uncharacterized protein LOC115620390</fullName>
    </submittedName>
</protein>
<proteinExistence type="predicted"/>
<dbReference type="SUPFAM" id="SSF100895">
    <property type="entry name" value="Kazal-type serine protease inhibitors"/>
    <property type="match status" value="1"/>
</dbReference>
<evidence type="ECO:0000313" key="3">
    <source>
        <dbReference type="RefSeq" id="XP_030369457.1"/>
    </source>
</evidence>
<dbReference type="Gene3D" id="3.30.60.30">
    <property type="match status" value="1"/>
</dbReference>
<dbReference type="GeneID" id="115620390"/>
<keyword evidence="2" id="KW-1185">Reference proteome</keyword>
<dbReference type="OrthoDB" id="7842800at2759"/>
<reference evidence="3" key="1">
    <citation type="submission" date="2025-08" db="UniProtKB">
        <authorList>
            <consortium name="RefSeq"/>
        </authorList>
    </citation>
    <scope>IDENTIFICATION</scope>
    <source>
        <strain evidence="3">11010-0011.00</strain>
        <tissue evidence="3">Whole body</tissue>
    </source>
</reference>
<keyword evidence="1" id="KW-0732">Signal</keyword>
<name>A0A6J2T3J2_DROLE</name>
<accession>A0A6J2T3J2</accession>
<dbReference type="RefSeq" id="XP_030369457.1">
    <property type="nucleotide sequence ID" value="XM_030513597.1"/>
</dbReference>
<evidence type="ECO:0000256" key="1">
    <source>
        <dbReference type="SAM" id="SignalP"/>
    </source>
</evidence>
<dbReference type="AlphaFoldDB" id="A0A6J2T3J2"/>
<feature type="chain" id="PRO_5026796629" evidence="1">
    <location>
        <begin position="29"/>
        <end position="110"/>
    </location>
</feature>
<sequence>MTSWSFLQGNNAGISLLLLIAAISPTCGQLHAWQGPKKCPDVCPSYYNVVCAIYHGSLRTFASSCVMHIYNCKYQTAYRIIARRACEFITDDQLQQMELWPNSCGFKQNG</sequence>
<organism evidence="2 3">
    <name type="scientific">Drosophila lebanonensis</name>
    <name type="common">Fruit fly</name>
    <name type="synonym">Scaptodrosophila lebanonensis</name>
    <dbReference type="NCBI Taxonomy" id="7225"/>
    <lineage>
        <taxon>Eukaryota</taxon>
        <taxon>Metazoa</taxon>
        <taxon>Ecdysozoa</taxon>
        <taxon>Arthropoda</taxon>
        <taxon>Hexapoda</taxon>
        <taxon>Insecta</taxon>
        <taxon>Pterygota</taxon>
        <taxon>Neoptera</taxon>
        <taxon>Endopterygota</taxon>
        <taxon>Diptera</taxon>
        <taxon>Brachycera</taxon>
        <taxon>Muscomorpha</taxon>
        <taxon>Ephydroidea</taxon>
        <taxon>Drosophilidae</taxon>
        <taxon>Scaptodrosophila</taxon>
    </lineage>
</organism>
<dbReference type="InterPro" id="IPR036058">
    <property type="entry name" value="Kazal_dom_sf"/>
</dbReference>
<gene>
    <name evidence="3" type="primary">LOC115620390</name>
</gene>
<evidence type="ECO:0000313" key="2">
    <source>
        <dbReference type="Proteomes" id="UP000504634"/>
    </source>
</evidence>
<feature type="signal peptide" evidence="1">
    <location>
        <begin position="1"/>
        <end position="28"/>
    </location>
</feature>